<protein>
    <recommendedName>
        <fullName evidence="4">Copper chaperone PCu(A)C</fullName>
    </recommendedName>
</protein>
<name>A0ABW0N3D6_9ACTN</name>
<evidence type="ECO:0000313" key="3">
    <source>
        <dbReference type="Proteomes" id="UP001595956"/>
    </source>
</evidence>
<keyword evidence="3" id="KW-1185">Reference proteome</keyword>
<comment type="caution">
    <text evidence="2">The sequence shown here is derived from an EMBL/GenBank/DDBJ whole genome shotgun (WGS) entry which is preliminary data.</text>
</comment>
<evidence type="ECO:0000256" key="1">
    <source>
        <dbReference type="SAM" id="SignalP"/>
    </source>
</evidence>
<accession>A0ABW0N3D6</accession>
<keyword evidence="1" id="KW-0732">Signal</keyword>
<dbReference type="EMBL" id="JBHSMD010000006">
    <property type="protein sequence ID" value="MFC5495166.1"/>
    <property type="molecule type" value="Genomic_DNA"/>
</dbReference>
<feature type="signal peptide" evidence="1">
    <location>
        <begin position="1"/>
        <end position="21"/>
    </location>
</feature>
<dbReference type="RefSeq" id="WP_345173676.1">
    <property type="nucleotide sequence ID" value="NZ_BAABFQ010000005.1"/>
</dbReference>
<organism evidence="2 3">
    <name type="scientific">Nocardioides caricicola</name>
    <dbReference type="NCBI Taxonomy" id="634770"/>
    <lineage>
        <taxon>Bacteria</taxon>
        <taxon>Bacillati</taxon>
        <taxon>Actinomycetota</taxon>
        <taxon>Actinomycetes</taxon>
        <taxon>Propionibacteriales</taxon>
        <taxon>Nocardioidaceae</taxon>
        <taxon>Nocardioides</taxon>
    </lineage>
</organism>
<feature type="chain" id="PRO_5045102876" description="Copper chaperone PCu(A)C" evidence="1">
    <location>
        <begin position="22"/>
        <end position="173"/>
    </location>
</feature>
<gene>
    <name evidence="2" type="ORF">ACFPKY_18790</name>
</gene>
<reference evidence="3" key="1">
    <citation type="journal article" date="2019" name="Int. J. Syst. Evol. Microbiol.">
        <title>The Global Catalogue of Microorganisms (GCM) 10K type strain sequencing project: providing services to taxonomists for standard genome sequencing and annotation.</title>
        <authorList>
            <consortium name="The Broad Institute Genomics Platform"/>
            <consortium name="The Broad Institute Genome Sequencing Center for Infectious Disease"/>
            <person name="Wu L."/>
            <person name="Ma J."/>
        </authorList>
    </citation>
    <scope>NUCLEOTIDE SEQUENCE [LARGE SCALE GENOMIC DNA]</scope>
    <source>
        <strain evidence="3">KACC 13778</strain>
    </source>
</reference>
<sequence length="173" mass="17732">MLRRALLAGALLSLLVAGGGAAVARSDAELTATGPTSVSGTEASAVFVIADRTVRQVRYDDRGTLRYSFRLANDGARPVSVTGLAADQPPSRLFQPAALTPVRIGPGEAAAVVLDLAMSGCESLSARAGAFVTEVVLATDRGDVTVTLPEELHTGSPREAFCPNSTATSRPPG</sequence>
<evidence type="ECO:0008006" key="4">
    <source>
        <dbReference type="Google" id="ProtNLM"/>
    </source>
</evidence>
<dbReference type="Proteomes" id="UP001595956">
    <property type="component" value="Unassembled WGS sequence"/>
</dbReference>
<proteinExistence type="predicted"/>
<evidence type="ECO:0000313" key="2">
    <source>
        <dbReference type="EMBL" id="MFC5495166.1"/>
    </source>
</evidence>